<accession>A0A139HY79</accession>
<dbReference type="EMBL" id="LFZN01000002">
    <property type="protein sequence ID" value="KXT07302.1"/>
    <property type="molecule type" value="Genomic_DNA"/>
</dbReference>
<name>A0A139HY79_9PEZI</name>
<gene>
    <name evidence="1" type="ORF">AC578_465</name>
</gene>
<evidence type="ECO:0000313" key="2">
    <source>
        <dbReference type="Proteomes" id="UP000070133"/>
    </source>
</evidence>
<protein>
    <submittedName>
        <fullName evidence="1">Uncharacterized protein</fullName>
    </submittedName>
</protein>
<comment type="caution">
    <text evidence="1">The sequence shown here is derived from an EMBL/GenBank/DDBJ whole genome shotgun (WGS) entry which is preliminary data.</text>
</comment>
<keyword evidence="2" id="KW-1185">Reference proteome</keyword>
<proteinExistence type="predicted"/>
<dbReference type="Proteomes" id="UP000070133">
    <property type="component" value="Unassembled WGS sequence"/>
</dbReference>
<dbReference type="AlphaFoldDB" id="A0A139HY79"/>
<reference evidence="1 2" key="1">
    <citation type="submission" date="2015-07" db="EMBL/GenBank/DDBJ databases">
        <title>Comparative genomics of the Sigatoka disease complex on banana suggests a link between parallel evolutionary changes in Pseudocercospora fijiensis and Pseudocercospora eumusae and increased virulence on the banana host.</title>
        <authorList>
            <person name="Chang T.-C."/>
            <person name="Salvucci A."/>
            <person name="Crous P.W."/>
            <person name="Stergiopoulos I."/>
        </authorList>
    </citation>
    <scope>NUCLEOTIDE SEQUENCE [LARGE SCALE GENOMIC DNA]</scope>
    <source>
        <strain evidence="1 2">CBS 114824</strain>
    </source>
</reference>
<evidence type="ECO:0000313" key="1">
    <source>
        <dbReference type="EMBL" id="KXT07302.1"/>
    </source>
</evidence>
<organism evidence="1 2">
    <name type="scientific">Pseudocercospora eumusae</name>
    <dbReference type="NCBI Taxonomy" id="321146"/>
    <lineage>
        <taxon>Eukaryota</taxon>
        <taxon>Fungi</taxon>
        <taxon>Dikarya</taxon>
        <taxon>Ascomycota</taxon>
        <taxon>Pezizomycotina</taxon>
        <taxon>Dothideomycetes</taxon>
        <taxon>Dothideomycetidae</taxon>
        <taxon>Mycosphaerellales</taxon>
        <taxon>Mycosphaerellaceae</taxon>
        <taxon>Pseudocercospora</taxon>
    </lineage>
</organism>
<sequence length="89" mass="10235">MNHLQDSREAILAGRGQTPAHDMSVSYAIWDMAYEAYALQVERLHYIPPFTQCTPIESVPWDAWPLEWAPFRCSSMCWLAMIMVIASDD</sequence>